<dbReference type="Pfam" id="PF10046">
    <property type="entry name" value="BLOC1_2"/>
    <property type="match status" value="1"/>
</dbReference>
<organism evidence="2 3">
    <name type="scientific">Acorus gramineus</name>
    <name type="common">Dwarf sweet flag</name>
    <dbReference type="NCBI Taxonomy" id="55184"/>
    <lineage>
        <taxon>Eukaryota</taxon>
        <taxon>Viridiplantae</taxon>
        <taxon>Streptophyta</taxon>
        <taxon>Embryophyta</taxon>
        <taxon>Tracheophyta</taxon>
        <taxon>Spermatophyta</taxon>
        <taxon>Magnoliopsida</taxon>
        <taxon>Liliopsida</taxon>
        <taxon>Acoraceae</taxon>
        <taxon>Acorus</taxon>
    </lineage>
</organism>
<evidence type="ECO:0000313" key="3">
    <source>
        <dbReference type="Proteomes" id="UP001179952"/>
    </source>
</evidence>
<reference evidence="2" key="2">
    <citation type="submission" date="2023-06" db="EMBL/GenBank/DDBJ databases">
        <authorList>
            <person name="Ma L."/>
            <person name="Liu K.-W."/>
            <person name="Li Z."/>
            <person name="Hsiao Y.-Y."/>
            <person name="Qi Y."/>
            <person name="Fu T."/>
            <person name="Tang G."/>
            <person name="Zhang D."/>
            <person name="Sun W.-H."/>
            <person name="Liu D.-K."/>
            <person name="Li Y."/>
            <person name="Chen G.-Z."/>
            <person name="Liu X.-D."/>
            <person name="Liao X.-Y."/>
            <person name="Jiang Y.-T."/>
            <person name="Yu X."/>
            <person name="Hao Y."/>
            <person name="Huang J."/>
            <person name="Zhao X.-W."/>
            <person name="Ke S."/>
            <person name="Chen Y.-Y."/>
            <person name="Wu W.-L."/>
            <person name="Hsu J.-L."/>
            <person name="Lin Y.-F."/>
            <person name="Huang M.-D."/>
            <person name="Li C.-Y."/>
            <person name="Huang L."/>
            <person name="Wang Z.-W."/>
            <person name="Zhao X."/>
            <person name="Zhong W.-Y."/>
            <person name="Peng D.-H."/>
            <person name="Ahmad S."/>
            <person name="Lan S."/>
            <person name="Zhang J.-S."/>
            <person name="Tsai W.-C."/>
            <person name="Van De Peer Y."/>
            <person name="Liu Z.-J."/>
        </authorList>
    </citation>
    <scope>NUCLEOTIDE SEQUENCE</scope>
    <source>
        <strain evidence="2">SCP</strain>
        <tissue evidence="2">Leaves</tissue>
    </source>
</reference>
<proteinExistence type="inferred from homology"/>
<keyword evidence="3" id="KW-1185">Reference proteome</keyword>
<evidence type="ECO:0000256" key="1">
    <source>
        <dbReference type="ARBA" id="ARBA00008468"/>
    </source>
</evidence>
<name>A0AAV9BA39_ACOGR</name>
<comment type="caution">
    <text evidence="2">The sequence shown here is derived from an EMBL/GenBank/DDBJ whole genome shotgun (WGS) entry which is preliminary data.</text>
</comment>
<dbReference type="AlphaFoldDB" id="A0AAV9BA39"/>
<sequence>MEEEKDELAESLGDLFTHVSALVKGELQCLNSLDEDMEVGKLKRKIEKMNLRVADEYKGFGDIASGLRVFVEQLNKKNGGFDEYAKQIDSIDQQVTEFEAVVSMLDKYVSLLESKVQSAYQTPPA</sequence>
<protein>
    <submittedName>
        <fullName evidence="2">Biogenesis of lysosome-related organelles complex 1 subunit 2</fullName>
    </submittedName>
</protein>
<evidence type="ECO:0000313" key="2">
    <source>
        <dbReference type="EMBL" id="KAK1273554.1"/>
    </source>
</evidence>
<reference evidence="2" key="1">
    <citation type="journal article" date="2023" name="Nat. Commun.">
        <title>Diploid and tetraploid genomes of Acorus and the evolution of monocots.</title>
        <authorList>
            <person name="Ma L."/>
            <person name="Liu K.W."/>
            <person name="Li Z."/>
            <person name="Hsiao Y.Y."/>
            <person name="Qi Y."/>
            <person name="Fu T."/>
            <person name="Tang G.D."/>
            <person name="Zhang D."/>
            <person name="Sun W.H."/>
            <person name="Liu D.K."/>
            <person name="Li Y."/>
            <person name="Chen G.Z."/>
            <person name="Liu X.D."/>
            <person name="Liao X.Y."/>
            <person name="Jiang Y.T."/>
            <person name="Yu X."/>
            <person name="Hao Y."/>
            <person name="Huang J."/>
            <person name="Zhao X.W."/>
            <person name="Ke S."/>
            <person name="Chen Y.Y."/>
            <person name="Wu W.L."/>
            <person name="Hsu J.L."/>
            <person name="Lin Y.F."/>
            <person name="Huang M.D."/>
            <person name="Li C.Y."/>
            <person name="Huang L."/>
            <person name="Wang Z.W."/>
            <person name="Zhao X."/>
            <person name="Zhong W.Y."/>
            <person name="Peng D.H."/>
            <person name="Ahmad S."/>
            <person name="Lan S."/>
            <person name="Zhang J.S."/>
            <person name="Tsai W.C."/>
            <person name="Van de Peer Y."/>
            <person name="Liu Z.J."/>
        </authorList>
    </citation>
    <scope>NUCLEOTIDE SEQUENCE</scope>
    <source>
        <strain evidence="2">SCP</strain>
    </source>
</reference>
<dbReference type="Proteomes" id="UP001179952">
    <property type="component" value="Unassembled WGS sequence"/>
</dbReference>
<accession>A0AAV9BA39</accession>
<dbReference type="EMBL" id="JAUJYN010000004">
    <property type="protein sequence ID" value="KAK1273554.1"/>
    <property type="molecule type" value="Genomic_DNA"/>
</dbReference>
<gene>
    <name evidence="2" type="ORF">QJS04_geneDACA007782</name>
</gene>
<comment type="similarity">
    <text evidence="1">Belongs to the BLOC1S2 family.</text>
</comment>
<dbReference type="InterPro" id="IPR019269">
    <property type="entry name" value="BLOC1_su2"/>
</dbReference>
<dbReference type="PANTHER" id="PTHR47882">
    <property type="entry name" value="BIOGENESIS OF LYSOSOME-RELATED ORGANELLES COMPLEX 1 SUBUNIT 2"/>
    <property type="match status" value="1"/>
</dbReference>
<dbReference type="PANTHER" id="PTHR47882:SF1">
    <property type="entry name" value="BIOGENESIS OF LYSOSOME-RELATED ORGANELLES COMPLEX 1 SUBUNIT 2"/>
    <property type="match status" value="1"/>
</dbReference>